<accession>A0ABW7JMS1</accession>
<name>A0ABW7JMS1_9NOCA</name>
<dbReference type="EMBL" id="JBIMSO010000051">
    <property type="protein sequence ID" value="MFH5209271.1"/>
    <property type="molecule type" value="Genomic_DNA"/>
</dbReference>
<protein>
    <recommendedName>
        <fullName evidence="3">Phage tail protein</fullName>
    </recommendedName>
</protein>
<comment type="caution">
    <text evidence="1">The sequence shown here is derived from an EMBL/GenBank/DDBJ whole genome shotgun (WGS) entry which is preliminary data.</text>
</comment>
<organism evidence="1 2">
    <name type="scientific">Antrihabitans spumae</name>
    <dbReference type="NCBI Taxonomy" id="3373370"/>
    <lineage>
        <taxon>Bacteria</taxon>
        <taxon>Bacillati</taxon>
        <taxon>Actinomycetota</taxon>
        <taxon>Actinomycetes</taxon>
        <taxon>Mycobacteriales</taxon>
        <taxon>Nocardiaceae</taxon>
        <taxon>Antrihabitans</taxon>
    </lineage>
</organism>
<evidence type="ECO:0008006" key="3">
    <source>
        <dbReference type="Google" id="ProtNLM"/>
    </source>
</evidence>
<gene>
    <name evidence="1" type="ORF">ACHIPZ_13855</name>
</gene>
<evidence type="ECO:0000313" key="2">
    <source>
        <dbReference type="Proteomes" id="UP001609175"/>
    </source>
</evidence>
<reference evidence="1 2" key="1">
    <citation type="submission" date="2024-10" db="EMBL/GenBank/DDBJ databases">
        <authorList>
            <person name="Riesco R."/>
        </authorList>
    </citation>
    <scope>NUCLEOTIDE SEQUENCE [LARGE SCALE GENOMIC DNA]</scope>
    <source>
        <strain evidence="1 2">NCIMB 15449</strain>
    </source>
</reference>
<proteinExistence type="predicted"/>
<dbReference type="RefSeq" id="WP_395115010.1">
    <property type="nucleotide sequence ID" value="NZ_JBIMSO010000051.1"/>
</dbReference>
<sequence>MTREADNVKIYENALVYLSALSTRPAIPADIDTAMGATWIDAGLLDGDSGFAEERTSDEKEHFAWNQGLIKVSGKNYGLKGTFSPLEDNEVIRELVWPGSTDTKIKLPKPVYRWMSFETTTDLAEKERRFTTKRARLWVPKDTRNESDITKWEVMYQLFADSAGDVFDKQIAA</sequence>
<evidence type="ECO:0000313" key="1">
    <source>
        <dbReference type="EMBL" id="MFH5209271.1"/>
    </source>
</evidence>
<dbReference type="Proteomes" id="UP001609175">
    <property type="component" value="Unassembled WGS sequence"/>
</dbReference>